<dbReference type="GO" id="GO:0046872">
    <property type="term" value="F:metal ion binding"/>
    <property type="evidence" value="ECO:0007669"/>
    <property type="project" value="UniProtKB-KW"/>
</dbReference>
<dbReference type="Gene3D" id="3.30.2020.30">
    <property type="match status" value="1"/>
</dbReference>
<dbReference type="PANTHER" id="PTHR35303:SF8">
    <property type="entry name" value="GAMMA-BUTYROBETAINE HYDROXYLASE-LIKE N-TERMINAL DOMAIN-CONTAINING PROTEIN"/>
    <property type="match status" value="1"/>
</dbReference>
<comment type="caution">
    <text evidence="4">The sequence shown here is derived from an EMBL/GenBank/DDBJ whole genome shotgun (WGS) entry which is preliminary data.</text>
</comment>
<feature type="domain" description="Gamma-butyrobetaine hydroxylase-like N-terminal" evidence="3">
    <location>
        <begin position="10"/>
        <end position="85"/>
    </location>
</feature>
<dbReference type="Pfam" id="PF06155">
    <property type="entry name" value="GBBH-like_N"/>
    <property type="match status" value="1"/>
</dbReference>
<organism evidence="4 5">
    <name type="scientific">Cupriavidus phytorum</name>
    <dbReference type="NCBI Taxonomy" id="3024399"/>
    <lineage>
        <taxon>Bacteria</taxon>
        <taxon>Pseudomonadati</taxon>
        <taxon>Pseudomonadota</taxon>
        <taxon>Betaproteobacteria</taxon>
        <taxon>Burkholderiales</taxon>
        <taxon>Burkholderiaceae</taxon>
        <taxon>Cupriavidus</taxon>
    </lineage>
</organism>
<evidence type="ECO:0000313" key="4">
    <source>
        <dbReference type="EMBL" id="PZX33889.1"/>
    </source>
</evidence>
<accession>A0A2W7PYZ2</accession>
<dbReference type="Proteomes" id="UP000249638">
    <property type="component" value="Unassembled WGS sequence"/>
</dbReference>
<keyword evidence="2" id="KW-0408">Iron</keyword>
<protein>
    <submittedName>
        <fullName evidence="4">DUF971 family protein</fullName>
    </submittedName>
</protein>
<dbReference type="EMBL" id="QKZN01000001">
    <property type="protein sequence ID" value="PZX33889.1"/>
    <property type="molecule type" value="Genomic_DNA"/>
</dbReference>
<proteinExistence type="predicted"/>
<keyword evidence="1" id="KW-0479">Metal-binding</keyword>
<gene>
    <name evidence="4" type="ORF">C7416_101171</name>
</gene>
<name>A0A2W7PYZ2_9BURK</name>
<evidence type="ECO:0000256" key="2">
    <source>
        <dbReference type="ARBA" id="ARBA00023004"/>
    </source>
</evidence>
<dbReference type="InterPro" id="IPR038492">
    <property type="entry name" value="GBBH-like_N_sf"/>
</dbReference>
<evidence type="ECO:0000259" key="3">
    <source>
        <dbReference type="Pfam" id="PF06155"/>
    </source>
</evidence>
<dbReference type="AlphaFoldDB" id="A0A2W7PYZ2"/>
<evidence type="ECO:0000313" key="5">
    <source>
        <dbReference type="Proteomes" id="UP000249638"/>
    </source>
</evidence>
<evidence type="ECO:0000256" key="1">
    <source>
        <dbReference type="ARBA" id="ARBA00022723"/>
    </source>
</evidence>
<keyword evidence="5" id="KW-1185">Reference proteome</keyword>
<dbReference type="PANTHER" id="PTHR35303">
    <property type="entry name" value="OS02G0197800 PROTEIN"/>
    <property type="match status" value="1"/>
</dbReference>
<reference evidence="4" key="1">
    <citation type="submission" date="2018-06" db="EMBL/GenBank/DDBJ databases">
        <title>Genomic Encyclopedia of Type Strains, Phase IV (KMG-V): Genome sequencing to study the core and pangenomes of soil and plant-associated prokaryotes.</title>
        <authorList>
            <person name="Whitman W."/>
        </authorList>
    </citation>
    <scope>NUCLEOTIDE SEQUENCE [LARGE SCALE GENOMIC DNA]</scope>
    <source>
        <strain evidence="4">MLR2-44</strain>
    </source>
</reference>
<dbReference type="InterPro" id="IPR010376">
    <property type="entry name" value="GBBH-like_N"/>
</dbReference>
<sequence length="88" mass="9829">MLVPLRLELAPAEGMLRIDWPDGRRQSLDHARLRQACRCAGCRSGPVGAAVEPAVRIVAVQDMGYGIQLIFNDGHDRGIYPWRYLEAL</sequence>